<evidence type="ECO:0000313" key="2">
    <source>
        <dbReference type="EMBL" id="MEI7036689.1"/>
    </source>
</evidence>
<comment type="caution">
    <text evidence="2">The sequence shown here is derived from an EMBL/GenBank/DDBJ whole genome shotgun (WGS) entry which is preliminary data.</text>
</comment>
<keyword evidence="3" id="KW-1185">Reference proteome</keyword>
<sequence>MKDIWTLEASFWKDGPDFYEEHLAPDVLMVLPSPVGVLGRAETIDAIRASVRWRNVRFSGKRLVRAGDGVSIISYVGSADRGGPDSSYSAQCSSTYVLSETGWKLVAHQQTPLHDARE</sequence>
<dbReference type="Gene3D" id="3.10.450.50">
    <property type="match status" value="1"/>
</dbReference>
<proteinExistence type="predicted"/>
<evidence type="ECO:0000313" key="3">
    <source>
        <dbReference type="Proteomes" id="UP001381174"/>
    </source>
</evidence>
<dbReference type="RefSeq" id="WP_336807315.1">
    <property type="nucleotide sequence ID" value="NZ_JBBBNY010000004.1"/>
</dbReference>
<name>A0ABU8JAW7_9GAMM</name>
<dbReference type="InterPro" id="IPR027843">
    <property type="entry name" value="DUF4440"/>
</dbReference>
<protein>
    <submittedName>
        <fullName evidence="2">Nuclear transport factor 2 family protein</fullName>
    </submittedName>
</protein>
<dbReference type="EMBL" id="JBBBNY010000004">
    <property type="protein sequence ID" value="MEI7036689.1"/>
    <property type="molecule type" value="Genomic_DNA"/>
</dbReference>
<organism evidence="2 3">
    <name type="scientific">Fulvimonas yonginensis</name>
    <dbReference type="NCBI Taxonomy" id="1495200"/>
    <lineage>
        <taxon>Bacteria</taxon>
        <taxon>Pseudomonadati</taxon>
        <taxon>Pseudomonadota</taxon>
        <taxon>Gammaproteobacteria</taxon>
        <taxon>Lysobacterales</taxon>
        <taxon>Rhodanobacteraceae</taxon>
        <taxon>Fulvimonas</taxon>
    </lineage>
</organism>
<feature type="domain" description="DUF4440" evidence="1">
    <location>
        <begin position="10"/>
        <end position="105"/>
    </location>
</feature>
<dbReference type="Proteomes" id="UP001381174">
    <property type="component" value="Unassembled WGS sequence"/>
</dbReference>
<dbReference type="Pfam" id="PF14534">
    <property type="entry name" value="DUF4440"/>
    <property type="match status" value="1"/>
</dbReference>
<evidence type="ECO:0000259" key="1">
    <source>
        <dbReference type="Pfam" id="PF14534"/>
    </source>
</evidence>
<gene>
    <name evidence="2" type="ORF">WAT24_07970</name>
</gene>
<reference evidence="2 3" key="1">
    <citation type="journal article" date="2014" name="Int. J. Syst. Evol. Microbiol.">
        <title>Fulvimonas yonginensis sp. nov., isolated from greenhouse soil, and emended description of the genus Fulvimonas.</title>
        <authorList>
            <person name="Ahn J.H."/>
            <person name="Kim S.J."/>
            <person name="Weon H.Y."/>
            <person name="Hong S.B."/>
            <person name="Seok S.J."/>
            <person name="Kwon S.W."/>
        </authorList>
    </citation>
    <scope>NUCLEOTIDE SEQUENCE [LARGE SCALE GENOMIC DNA]</scope>
    <source>
        <strain evidence="2 3">KACC 16952</strain>
    </source>
</reference>
<accession>A0ABU8JAW7</accession>
<dbReference type="SUPFAM" id="SSF54427">
    <property type="entry name" value="NTF2-like"/>
    <property type="match status" value="1"/>
</dbReference>
<dbReference type="InterPro" id="IPR032710">
    <property type="entry name" value="NTF2-like_dom_sf"/>
</dbReference>